<name>B3C8Q6_9BACE</name>
<proteinExistence type="predicted"/>
<evidence type="ECO:0000313" key="1">
    <source>
        <dbReference type="EMBL" id="EDV06861.1"/>
    </source>
</evidence>
<evidence type="ECO:0000313" key="2">
    <source>
        <dbReference type="Proteomes" id="UP000004596"/>
    </source>
</evidence>
<reference evidence="1 2" key="2">
    <citation type="submission" date="2008-04" db="EMBL/GenBank/DDBJ databases">
        <authorList>
            <person name="Fulton L."/>
            <person name="Clifton S."/>
            <person name="Fulton B."/>
            <person name="Xu J."/>
            <person name="Minx P."/>
            <person name="Pepin K.H."/>
            <person name="Johnson M."/>
            <person name="Thiruvilangam P."/>
            <person name="Bhonagiri V."/>
            <person name="Nash W.E."/>
            <person name="Mardis E.R."/>
            <person name="Wilson R.K."/>
        </authorList>
    </citation>
    <scope>NUCLEOTIDE SEQUENCE [LARGE SCALE GENOMIC DNA]</scope>
    <source>
        <strain evidence="1 2">DSM 17393</strain>
    </source>
</reference>
<protein>
    <submittedName>
        <fullName evidence="1">Uncharacterized protein</fullName>
    </submittedName>
</protein>
<dbReference type="Proteomes" id="UP000004596">
    <property type="component" value="Unassembled WGS sequence"/>
</dbReference>
<dbReference type="EMBL" id="ABJL02000007">
    <property type="protein sequence ID" value="EDV06861.1"/>
    <property type="molecule type" value="Genomic_DNA"/>
</dbReference>
<comment type="caution">
    <text evidence="1">The sequence shown here is derived from an EMBL/GenBank/DDBJ whole genome shotgun (WGS) entry which is preliminary data.</text>
</comment>
<sequence length="40" mass="4555">MEYSGTPFFMFVLSGIFISEAEVATKYHLLLSLSAQRKNK</sequence>
<reference evidence="1 2" key="1">
    <citation type="submission" date="2008-04" db="EMBL/GenBank/DDBJ databases">
        <title>Draft genome sequence of Bacteroides intestinalis (DSM 17393).</title>
        <authorList>
            <person name="Sudarsanam P."/>
            <person name="Ley R."/>
            <person name="Guruge J."/>
            <person name="Turnbaugh P.J."/>
            <person name="Mahowald M."/>
            <person name="Liep D."/>
            <person name="Gordon J."/>
        </authorList>
    </citation>
    <scope>NUCLEOTIDE SEQUENCE [LARGE SCALE GENOMIC DNA]</scope>
    <source>
        <strain evidence="1 2">DSM 17393</strain>
    </source>
</reference>
<gene>
    <name evidence="1" type="ORF">BACINT_01960</name>
</gene>
<dbReference type="AlphaFoldDB" id="B3C8Q6"/>
<accession>B3C8Q6</accession>
<organism evidence="1 2">
    <name type="scientific">Bacteroides intestinalis DSM 17393</name>
    <dbReference type="NCBI Taxonomy" id="471870"/>
    <lineage>
        <taxon>Bacteria</taxon>
        <taxon>Pseudomonadati</taxon>
        <taxon>Bacteroidota</taxon>
        <taxon>Bacteroidia</taxon>
        <taxon>Bacteroidales</taxon>
        <taxon>Bacteroidaceae</taxon>
        <taxon>Bacteroides</taxon>
    </lineage>
</organism>